<sequence length="645" mass="69459">MFRLTPLNILLLSVCLGLAGCGGSDTSQPTSNSPAPVSAPSQDTGSSGNGSNNASASDNTNNNGDNNNNAGTGNNANNNDDNNANDNTPDDNTSNTDPTFTTAVSTSRFLQQATFGTRPQDLDTLTGKSASSWFQAQLKVPPSLIMPVVSEFTPPPTAEDDFNALYIESTSVAFWRHAIAGEDQLRQRMAFALSELLVVSNAGGEELTDIPEAVASYQDILIQHAFGNYRELLEAVTYSPAMGFYLTYMGNLKGDEVSGRMPDENYARELLQLFTIGVVALNPDGTEQKDDNGATKELYTNQDITGLARVFTGLDLDYDTSDAQEINEFALPMAVYPENHSEKSKTFLGTTIAAGTGPKASVTQALDHIFAHPNVPPFVSKQLIQRLVTSNPSPAYVARVSGAFSSGQATLPDGSSVGNGRRGDLTATLAAILFDPEARAAATERGGKIREPIVRFTQWARAFSVKNITPEYQEMLWDTRDASMLGQHPYRSPSVFNFFRPGYTAPGSLSAASGMVAPELQITNASTITGYANFMTYYITGLQQEVDVEDLQASYDEENIPLNAENAVESFLASYDAEQALAGNPDALIERLDLLLCAGQLSATSKQEIRQILQTVAQNDEAEPLRLVHLAVLLVMTSPDYLVQK</sequence>
<comment type="caution">
    <text evidence="3">The sequence shown here is derived from an EMBL/GenBank/DDBJ whole genome shotgun (WGS) entry which is preliminary data.</text>
</comment>
<dbReference type="Pfam" id="PF08811">
    <property type="entry name" value="DUF1800"/>
    <property type="match status" value="1"/>
</dbReference>
<evidence type="ECO:0000256" key="2">
    <source>
        <dbReference type="SAM" id="SignalP"/>
    </source>
</evidence>
<accession>A0A0F4QHX2</accession>
<dbReference type="RefSeq" id="WP_046006028.1">
    <property type="nucleotide sequence ID" value="NZ_JXYA01000039.1"/>
</dbReference>
<dbReference type="PANTHER" id="PTHR43737">
    <property type="entry name" value="BLL7424 PROTEIN"/>
    <property type="match status" value="1"/>
</dbReference>
<gene>
    <name evidence="3" type="ORF">TW77_16225</name>
</gene>
<evidence type="ECO:0008006" key="5">
    <source>
        <dbReference type="Google" id="ProtNLM"/>
    </source>
</evidence>
<evidence type="ECO:0000256" key="1">
    <source>
        <dbReference type="SAM" id="MobiDB-lite"/>
    </source>
</evidence>
<evidence type="ECO:0000313" key="4">
    <source>
        <dbReference type="Proteomes" id="UP000033452"/>
    </source>
</evidence>
<feature type="compositionally biased region" description="Low complexity" evidence="1">
    <location>
        <begin position="43"/>
        <end position="100"/>
    </location>
</feature>
<reference evidence="3 4" key="1">
    <citation type="journal article" date="2015" name="BMC Genomics">
        <title>Genome mining reveals unlocked bioactive potential of marine Gram-negative bacteria.</title>
        <authorList>
            <person name="Machado H."/>
            <person name="Sonnenschein E.C."/>
            <person name="Melchiorsen J."/>
            <person name="Gram L."/>
        </authorList>
    </citation>
    <scope>NUCLEOTIDE SEQUENCE [LARGE SCALE GENOMIC DNA]</scope>
    <source>
        <strain evidence="3 4">S2471</strain>
    </source>
</reference>
<evidence type="ECO:0000313" key="3">
    <source>
        <dbReference type="EMBL" id="KJZ07308.1"/>
    </source>
</evidence>
<dbReference type="PANTHER" id="PTHR43737:SF1">
    <property type="entry name" value="DUF1501 DOMAIN-CONTAINING PROTEIN"/>
    <property type="match status" value="1"/>
</dbReference>
<keyword evidence="4" id="KW-1185">Reference proteome</keyword>
<keyword evidence="2" id="KW-0732">Signal</keyword>
<protein>
    <recommendedName>
        <fullName evidence="5">DUF1800 domain-containing protein</fullName>
    </recommendedName>
</protein>
<name>A0A0F4QHX2_9GAMM</name>
<dbReference type="PATRIC" id="fig|43658.5.peg.3426"/>
<feature type="compositionally biased region" description="Polar residues" evidence="1">
    <location>
        <begin position="24"/>
        <end position="42"/>
    </location>
</feature>
<feature type="region of interest" description="Disordered" evidence="1">
    <location>
        <begin position="23"/>
        <end position="100"/>
    </location>
</feature>
<dbReference type="OrthoDB" id="9772295at2"/>
<dbReference type="AlphaFoldDB" id="A0A0F4QHX2"/>
<proteinExistence type="predicted"/>
<organism evidence="3 4">
    <name type="scientific">Pseudoalteromonas rubra</name>
    <dbReference type="NCBI Taxonomy" id="43658"/>
    <lineage>
        <taxon>Bacteria</taxon>
        <taxon>Pseudomonadati</taxon>
        <taxon>Pseudomonadota</taxon>
        <taxon>Gammaproteobacteria</taxon>
        <taxon>Alteromonadales</taxon>
        <taxon>Pseudoalteromonadaceae</taxon>
        <taxon>Pseudoalteromonas</taxon>
    </lineage>
</organism>
<dbReference type="InterPro" id="IPR014917">
    <property type="entry name" value="DUF1800"/>
</dbReference>
<dbReference type="EMBL" id="JXYA01000039">
    <property type="protein sequence ID" value="KJZ07308.1"/>
    <property type="molecule type" value="Genomic_DNA"/>
</dbReference>
<dbReference type="PROSITE" id="PS51257">
    <property type="entry name" value="PROKAR_LIPOPROTEIN"/>
    <property type="match status" value="1"/>
</dbReference>
<feature type="chain" id="PRO_5002475753" description="DUF1800 domain-containing protein" evidence="2">
    <location>
        <begin position="20"/>
        <end position="645"/>
    </location>
</feature>
<dbReference type="Proteomes" id="UP000033452">
    <property type="component" value="Unassembled WGS sequence"/>
</dbReference>
<feature type="signal peptide" evidence="2">
    <location>
        <begin position="1"/>
        <end position="19"/>
    </location>
</feature>